<evidence type="ECO:0000313" key="8">
    <source>
        <dbReference type="EMBL" id="CAG9561363.1"/>
    </source>
</evidence>
<accession>A0A8J2QGK6</accession>
<evidence type="ECO:0000256" key="2">
    <source>
        <dbReference type="ARBA" id="ARBA00006824"/>
    </source>
</evidence>
<dbReference type="PANTHER" id="PTHR11266:SF85">
    <property type="entry name" value="MPV17-LIKE PROTEIN"/>
    <property type="match status" value="1"/>
</dbReference>
<keyword evidence="5 6" id="KW-0472">Membrane</keyword>
<name>A0A8J2QGK6_9NEOP</name>
<evidence type="ECO:0000256" key="4">
    <source>
        <dbReference type="ARBA" id="ARBA00022989"/>
    </source>
</evidence>
<organism evidence="8 9">
    <name type="scientific">Danaus chrysippus</name>
    <name type="common">African queen</name>
    <dbReference type="NCBI Taxonomy" id="151541"/>
    <lineage>
        <taxon>Eukaryota</taxon>
        <taxon>Metazoa</taxon>
        <taxon>Ecdysozoa</taxon>
        <taxon>Arthropoda</taxon>
        <taxon>Hexapoda</taxon>
        <taxon>Insecta</taxon>
        <taxon>Pterygota</taxon>
        <taxon>Neoptera</taxon>
        <taxon>Endopterygota</taxon>
        <taxon>Lepidoptera</taxon>
        <taxon>Glossata</taxon>
        <taxon>Ditrysia</taxon>
        <taxon>Papilionoidea</taxon>
        <taxon>Nymphalidae</taxon>
        <taxon>Danainae</taxon>
        <taxon>Danaini</taxon>
        <taxon>Danaina</taxon>
        <taxon>Danaus</taxon>
        <taxon>Anosia</taxon>
    </lineage>
</organism>
<keyword evidence="9" id="KW-1185">Reference proteome</keyword>
<dbReference type="EMBL" id="CAKASE010000046">
    <property type="protein sequence ID" value="CAG9561363.1"/>
    <property type="molecule type" value="Genomic_DNA"/>
</dbReference>
<dbReference type="OrthoDB" id="619536at2759"/>
<comment type="similarity">
    <text evidence="2">Belongs to the peroxisomal membrane protein PXMP2/4 family.</text>
</comment>
<reference evidence="8" key="1">
    <citation type="submission" date="2021-09" db="EMBL/GenBank/DDBJ databases">
        <authorList>
            <person name="Martin H S."/>
        </authorList>
    </citation>
    <scope>NUCLEOTIDE SEQUENCE</scope>
</reference>
<proteinExistence type="inferred from homology"/>
<feature type="transmembrane region" description="Helical" evidence="6">
    <location>
        <begin position="94"/>
        <end position="115"/>
    </location>
</feature>
<comment type="caution">
    <text evidence="8">The sequence shown here is derived from an EMBL/GenBank/DDBJ whole genome shotgun (WGS) entry which is preliminary data.</text>
</comment>
<evidence type="ECO:0000256" key="3">
    <source>
        <dbReference type="ARBA" id="ARBA00022692"/>
    </source>
</evidence>
<dbReference type="Proteomes" id="UP000789524">
    <property type="component" value="Unassembled WGS sequence"/>
</dbReference>
<evidence type="ECO:0000256" key="5">
    <source>
        <dbReference type="ARBA" id="ARBA00023136"/>
    </source>
</evidence>
<keyword evidence="4 6" id="KW-1133">Transmembrane helix</keyword>
<evidence type="ECO:0000256" key="1">
    <source>
        <dbReference type="ARBA" id="ARBA00004141"/>
    </source>
</evidence>
<feature type="transmembrane region" description="Helical" evidence="6">
    <location>
        <begin position="54"/>
        <end position="74"/>
    </location>
</feature>
<evidence type="ECO:0000313" key="9">
    <source>
        <dbReference type="Proteomes" id="UP000789524"/>
    </source>
</evidence>
<feature type="domain" description="O-acyltransferase WSD1 C-terminal" evidence="7">
    <location>
        <begin position="471"/>
        <end position="593"/>
    </location>
</feature>
<sequence>MAYRLSSWFRSSLKKRPVLTNTAVYATFYTAAELSQQTFNKIYSSDKPEMDFAAAGRIVTVGSCLYAPTLYYWYKFLDRKFVGTSLKVVATKVLCDQLIITPVLLAIFYTGMGIVERREDVFSELKAKYWRTFIANQAYWIPAQTINFLLLPPNLRVVYVASASFIWINVLCFIKRQTTDNFDVFWSLEDDATKSVITTLGVVECESTLELVDCVTEKLHNIIGDPEAQKLFYRRSEDYGFFYWRKCCYVDVNQYVRVINVSNKTKLNVSDVEKVLTEVSYQPLPFNDEGLFQILVVNQTLDIENKENQYALIFRVHHSLGDGVALIEFLCKTLADGKDESIMFCMPERYPVKSDKSPEYLLEMMSALYEMFSCFIDGILRFPDVSCLHGPTLIGKKVFKWIETDAKLLDMVMEIKGKYTDLKFSDILATALSCGLRDYFLKEDVPVPTNVAVILPIRFPNQEKDGLKLENNFTVSILDLPIGKDIKIVKQSINRLQESADPLTNYYFLKICGILPKEILRPLFNSSQASMVLSNMPGPQLLSICGGEVKSLVFFVPNKGNTGLGVTALSYGGVLRFAAMADAALVPSSRKLAIILKGMANEIIRMHKELVLK</sequence>
<dbReference type="PANTHER" id="PTHR11266">
    <property type="entry name" value="PEROXISOMAL MEMBRANE PROTEIN 2, PXMP2 MPV17"/>
    <property type="match status" value="1"/>
</dbReference>
<dbReference type="GO" id="GO:0016020">
    <property type="term" value="C:membrane"/>
    <property type="evidence" value="ECO:0007669"/>
    <property type="project" value="UniProtKB-SubCell"/>
</dbReference>
<comment type="subcellular location">
    <subcellularLocation>
        <location evidence="1">Membrane</location>
        <topology evidence="1">Multi-pass membrane protein</topology>
    </subcellularLocation>
</comment>
<dbReference type="Pfam" id="PF06974">
    <property type="entry name" value="WS_DGAT_C"/>
    <property type="match status" value="1"/>
</dbReference>
<dbReference type="InterPro" id="IPR009721">
    <property type="entry name" value="O-acyltransferase_WSD1_C"/>
</dbReference>
<protein>
    <submittedName>
        <fullName evidence="8">(African queen) hypothetical protein</fullName>
    </submittedName>
</protein>
<dbReference type="GO" id="GO:0005739">
    <property type="term" value="C:mitochondrion"/>
    <property type="evidence" value="ECO:0007669"/>
    <property type="project" value="TreeGrafter"/>
</dbReference>
<gene>
    <name evidence="8" type="ORF">DCHRY22_LOCUS2889</name>
</gene>
<dbReference type="InterPro" id="IPR007248">
    <property type="entry name" value="Mpv17_PMP22"/>
</dbReference>
<dbReference type="AlphaFoldDB" id="A0A8J2QGK6"/>
<evidence type="ECO:0000256" key="6">
    <source>
        <dbReference type="SAM" id="Phobius"/>
    </source>
</evidence>
<dbReference type="Pfam" id="PF04117">
    <property type="entry name" value="Mpv17_PMP22"/>
    <property type="match status" value="1"/>
</dbReference>
<keyword evidence="3 6" id="KW-0812">Transmembrane</keyword>
<evidence type="ECO:0000259" key="7">
    <source>
        <dbReference type="Pfam" id="PF06974"/>
    </source>
</evidence>